<evidence type="ECO:0000313" key="1">
    <source>
        <dbReference type="EMBL" id="CAJ1929466.1"/>
    </source>
</evidence>
<accession>A0AA86S1T5</accession>
<sequence>MGNRYRFFQGSGWLGIWDTAVIGHARWTQECGEVAKNDKIDRRIRRRIITAFLSVQPVFYTCHPTTISSYNGLFYLPTLTHTRGGKSLSIGPTRV</sequence>
<reference evidence="1" key="1">
    <citation type="submission" date="2023-10" db="EMBL/GenBank/DDBJ databases">
        <authorList>
            <person name="Domelevo Entfellner J.-B."/>
        </authorList>
    </citation>
    <scope>NUCLEOTIDE SEQUENCE</scope>
</reference>
<dbReference type="AlphaFoldDB" id="A0AA86S1T5"/>
<dbReference type="Gramene" id="rna-AYBTSS11_LOCUS4470">
    <property type="protein sequence ID" value="CAJ1929466.1"/>
    <property type="gene ID" value="gene-AYBTSS11_LOCUS4470"/>
</dbReference>
<name>A0AA86S1T5_9FABA</name>
<dbReference type="Proteomes" id="UP001189624">
    <property type="component" value="Chromosome 2"/>
</dbReference>
<proteinExistence type="predicted"/>
<dbReference type="EMBL" id="OY731399">
    <property type="protein sequence ID" value="CAJ1929466.1"/>
    <property type="molecule type" value="Genomic_DNA"/>
</dbReference>
<gene>
    <name evidence="1" type="ORF">AYBTSS11_LOCUS4470</name>
</gene>
<keyword evidence="2" id="KW-1185">Reference proteome</keyword>
<organism evidence="1 2">
    <name type="scientific">Sphenostylis stenocarpa</name>
    <dbReference type="NCBI Taxonomy" id="92480"/>
    <lineage>
        <taxon>Eukaryota</taxon>
        <taxon>Viridiplantae</taxon>
        <taxon>Streptophyta</taxon>
        <taxon>Embryophyta</taxon>
        <taxon>Tracheophyta</taxon>
        <taxon>Spermatophyta</taxon>
        <taxon>Magnoliopsida</taxon>
        <taxon>eudicotyledons</taxon>
        <taxon>Gunneridae</taxon>
        <taxon>Pentapetalae</taxon>
        <taxon>rosids</taxon>
        <taxon>fabids</taxon>
        <taxon>Fabales</taxon>
        <taxon>Fabaceae</taxon>
        <taxon>Papilionoideae</taxon>
        <taxon>50 kb inversion clade</taxon>
        <taxon>NPAAA clade</taxon>
        <taxon>indigoferoid/millettioid clade</taxon>
        <taxon>Phaseoleae</taxon>
        <taxon>Sphenostylis</taxon>
    </lineage>
</organism>
<evidence type="ECO:0000313" key="2">
    <source>
        <dbReference type="Proteomes" id="UP001189624"/>
    </source>
</evidence>
<protein>
    <submittedName>
        <fullName evidence="1">Uncharacterized protein</fullName>
    </submittedName>
</protein>